<accession>A0A6G1ER78</accession>
<evidence type="ECO:0000256" key="1">
    <source>
        <dbReference type="ARBA" id="ARBA00004127"/>
    </source>
</evidence>
<name>A0A6G1ER78_9ORYZ</name>
<feature type="signal peptide" evidence="6">
    <location>
        <begin position="1"/>
        <end position="16"/>
    </location>
</feature>
<comment type="caution">
    <text evidence="7">The sequence shown here is derived from an EMBL/GenBank/DDBJ whole genome shotgun (WGS) entry which is preliminary data.</text>
</comment>
<keyword evidence="5" id="KW-1133">Transmembrane helix</keyword>
<dbReference type="GO" id="GO:0006873">
    <property type="term" value="P:intracellular monoatomic ion homeostasis"/>
    <property type="evidence" value="ECO:0007669"/>
    <property type="project" value="InterPro"/>
</dbReference>
<keyword evidence="6" id="KW-0732">Signal</keyword>
<reference evidence="7 8" key="1">
    <citation type="submission" date="2019-11" db="EMBL/GenBank/DDBJ databases">
        <title>Whole genome sequence of Oryza granulata.</title>
        <authorList>
            <person name="Li W."/>
        </authorList>
    </citation>
    <scope>NUCLEOTIDE SEQUENCE [LARGE SCALE GENOMIC DNA]</scope>
    <source>
        <strain evidence="8">cv. Menghai</strain>
        <tissue evidence="7">Leaf</tissue>
    </source>
</reference>
<evidence type="ECO:0000256" key="3">
    <source>
        <dbReference type="ARBA" id="ARBA00022448"/>
    </source>
</evidence>
<keyword evidence="3" id="KW-0813">Transport</keyword>
<dbReference type="GO" id="GO:0005886">
    <property type="term" value="C:plasma membrane"/>
    <property type="evidence" value="ECO:0007669"/>
    <property type="project" value="UniProtKB-SubCell"/>
</dbReference>
<feature type="transmembrane region" description="Helical" evidence="5">
    <location>
        <begin position="27"/>
        <end position="53"/>
    </location>
</feature>
<dbReference type="EMBL" id="SPHZ02000003">
    <property type="protein sequence ID" value="KAF0927134.1"/>
    <property type="molecule type" value="Genomic_DNA"/>
</dbReference>
<evidence type="ECO:0000313" key="7">
    <source>
        <dbReference type="EMBL" id="KAF0927134.1"/>
    </source>
</evidence>
<dbReference type="InterPro" id="IPR030183">
    <property type="entry name" value="SLAC/SLAH"/>
</dbReference>
<evidence type="ECO:0000256" key="4">
    <source>
        <dbReference type="ARBA" id="ARBA00022475"/>
    </source>
</evidence>
<evidence type="ECO:0000256" key="5">
    <source>
        <dbReference type="SAM" id="Phobius"/>
    </source>
</evidence>
<dbReference type="AlphaFoldDB" id="A0A6G1ER78"/>
<keyword evidence="5" id="KW-0472">Membrane</keyword>
<dbReference type="PANTHER" id="PTHR31269">
    <property type="entry name" value="S-TYPE ANION CHANNEL SLAH3"/>
    <property type="match status" value="1"/>
</dbReference>
<dbReference type="GO" id="GO:0012505">
    <property type="term" value="C:endomembrane system"/>
    <property type="evidence" value="ECO:0007669"/>
    <property type="project" value="UniProtKB-SubCell"/>
</dbReference>
<keyword evidence="5" id="KW-0812">Transmembrane</keyword>
<evidence type="ECO:0000256" key="6">
    <source>
        <dbReference type="SAM" id="SignalP"/>
    </source>
</evidence>
<organism evidence="7 8">
    <name type="scientific">Oryza meyeriana var. granulata</name>
    <dbReference type="NCBI Taxonomy" id="110450"/>
    <lineage>
        <taxon>Eukaryota</taxon>
        <taxon>Viridiplantae</taxon>
        <taxon>Streptophyta</taxon>
        <taxon>Embryophyta</taxon>
        <taxon>Tracheophyta</taxon>
        <taxon>Spermatophyta</taxon>
        <taxon>Magnoliopsida</taxon>
        <taxon>Liliopsida</taxon>
        <taxon>Poales</taxon>
        <taxon>Poaceae</taxon>
        <taxon>BOP clade</taxon>
        <taxon>Oryzoideae</taxon>
        <taxon>Oryzeae</taxon>
        <taxon>Oryzinae</taxon>
        <taxon>Oryza</taxon>
        <taxon>Oryza meyeriana</taxon>
    </lineage>
</organism>
<evidence type="ECO:0000256" key="2">
    <source>
        <dbReference type="ARBA" id="ARBA00004236"/>
    </source>
</evidence>
<gene>
    <name evidence="7" type="ORF">E2562_030581</name>
</gene>
<dbReference type="GO" id="GO:0008308">
    <property type="term" value="F:voltage-gated monoatomic anion channel activity"/>
    <property type="evidence" value="ECO:0007669"/>
    <property type="project" value="InterPro"/>
</dbReference>
<dbReference type="OrthoDB" id="1867618at2759"/>
<keyword evidence="8" id="KW-1185">Reference proteome</keyword>
<comment type="subcellular location">
    <subcellularLocation>
        <location evidence="2">Cell membrane</location>
    </subcellularLocation>
    <subcellularLocation>
        <location evidence="1">Endomembrane system</location>
        <topology evidence="1">Multi-pass membrane protein</topology>
    </subcellularLocation>
</comment>
<sequence>MAWWAFPFSLTVLAIAAVEYTREVGGHAAVMLVLILSALSVVVTIAIVVCTAVRTNDLLQPPVLPHGSDDQVACASSPVVPLDACTGSTVSSCV</sequence>
<proteinExistence type="predicted"/>
<dbReference type="Proteomes" id="UP000479710">
    <property type="component" value="Unassembled WGS sequence"/>
</dbReference>
<keyword evidence="4" id="KW-1003">Cell membrane</keyword>
<protein>
    <submittedName>
        <fullName evidence="7">Uncharacterized protein</fullName>
    </submittedName>
</protein>
<evidence type="ECO:0000313" key="8">
    <source>
        <dbReference type="Proteomes" id="UP000479710"/>
    </source>
</evidence>
<dbReference type="PANTHER" id="PTHR31269:SF22">
    <property type="entry name" value="OS01G0247700 PROTEIN"/>
    <property type="match status" value="1"/>
</dbReference>
<feature type="chain" id="PRO_5026322810" evidence="6">
    <location>
        <begin position="17"/>
        <end position="94"/>
    </location>
</feature>